<feature type="compositionally biased region" description="Basic and acidic residues" evidence="1">
    <location>
        <begin position="1"/>
        <end position="15"/>
    </location>
</feature>
<evidence type="ECO:0000256" key="1">
    <source>
        <dbReference type="SAM" id="MobiDB-lite"/>
    </source>
</evidence>
<feature type="region of interest" description="Disordered" evidence="1">
    <location>
        <begin position="91"/>
        <end position="126"/>
    </location>
</feature>
<accession>A0A8T2Y5V9</accession>
<protein>
    <submittedName>
        <fullName evidence="2">Uncharacterized protein</fullName>
    </submittedName>
</protein>
<evidence type="ECO:0000313" key="3">
    <source>
        <dbReference type="Proteomes" id="UP000807159"/>
    </source>
</evidence>
<feature type="region of interest" description="Disordered" evidence="1">
    <location>
        <begin position="1"/>
        <end position="32"/>
    </location>
</feature>
<comment type="caution">
    <text evidence="2">The sequence shown here is derived from an EMBL/GenBank/DDBJ whole genome shotgun (WGS) entry which is preliminary data.</text>
</comment>
<sequence length="126" mass="14610">MLKEFSHPGEEKQGRGTETGYNKKLKRSRIDRHETKEKMQALKAEVQKSGASSCEDLDEHTKEKSIVKMKKDIEWEFSKVHGFECRDCEGKGTYWPTSKLGKTSPRAGTKKKKKKKKKKKLRPVWA</sequence>
<evidence type="ECO:0000313" key="2">
    <source>
        <dbReference type="EMBL" id="KAH8500538.1"/>
    </source>
</evidence>
<reference evidence="2" key="1">
    <citation type="journal article" date="2021" name="J. Hered.">
        <title>Genome Assembly of Salicaceae Populus deltoides (Eastern Cottonwood) I-69 Based on Nanopore Sequencing and Hi-C Technologies.</title>
        <authorList>
            <person name="Bai S."/>
            <person name="Wu H."/>
            <person name="Zhang J."/>
            <person name="Pan Z."/>
            <person name="Zhao W."/>
            <person name="Li Z."/>
            <person name="Tong C."/>
        </authorList>
    </citation>
    <scope>NUCLEOTIDE SEQUENCE</scope>
    <source>
        <tissue evidence="2">Leaf</tissue>
    </source>
</reference>
<gene>
    <name evidence="2" type="ORF">H0E87_015690</name>
</gene>
<organism evidence="2 3">
    <name type="scientific">Populus deltoides</name>
    <name type="common">Eastern poplar</name>
    <name type="synonym">Eastern cottonwood</name>
    <dbReference type="NCBI Taxonomy" id="3696"/>
    <lineage>
        <taxon>Eukaryota</taxon>
        <taxon>Viridiplantae</taxon>
        <taxon>Streptophyta</taxon>
        <taxon>Embryophyta</taxon>
        <taxon>Tracheophyta</taxon>
        <taxon>Spermatophyta</taxon>
        <taxon>Magnoliopsida</taxon>
        <taxon>eudicotyledons</taxon>
        <taxon>Gunneridae</taxon>
        <taxon>Pentapetalae</taxon>
        <taxon>rosids</taxon>
        <taxon>fabids</taxon>
        <taxon>Malpighiales</taxon>
        <taxon>Salicaceae</taxon>
        <taxon>Saliceae</taxon>
        <taxon>Populus</taxon>
    </lineage>
</organism>
<keyword evidence="3" id="KW-1185">Reference proteome</keyword>
<proteinExistence type="predicted"/>
<dbReference type="EMBL" id="JACEGQ020000008">
    <property type="protein sequence ID" value="KAH8500538.1"/>
    <property type="molecule type" value="Genomic_DNA"/>
</dbReference>
<feature type="compositionally biased region" description="Basic residues" evidence="1">
    <location>
        <begin position="108"/>
        <end position="126"/>
    </location>
</feature>
<name>A0A8T2Y5V9_POPDE</name>
<dbReference type="AlphaFoldDB" id="A0A8T2Y5V9"/>
<dbReference type="Proteomes" id="UP000807159">
    <property type="component" value="Chromosome 8"/>
</dbReference>